<dbReference type="Pfam" id="PF01569">
    <property type="entry name" value="PAP2"/>
    <property type="match status" value="1"/>
</dbReference>
<feature type="transmembrane region" description="Helical" evidence="1">
    <location>
        <begin position="40"/>
        <end position="59"/>
    </location>
</feature>
<evidence type="ECO:0000313" key="4">
    <source>
        <dbReference type="Proteomes" id="UP000886879"/>
    </source>
</evidence>
<evidence type="ECO:0000256" key="1">
    <source>
        <dbReference type="SAM" id="Phobius"/>
    </source>
</evidence>
<keyword evidence="1" id="KW-0472">Membrane</keyword>
<protein>
    <submittedName>
        <fullName evidence="3">Phosphatase PAP2 family protein</fullName>
    </submittedName>
</protein>
<sequence length="206" mass="23748">MAGYLVFYLVCFGALEHFIKPEWIVHCFLDDWIPFCKYAVIPYFAWFVWVPATLFWLLFTQPRQEFWRLCLPLFGGMTLCVALCALIPNGVDLRPDSIPGNDFFTQVVRQLWGVDTDTNVWPSIHAFNSMTVALSYHRWAKAKPSTQRRVVWTGMQLLNLSILASTVLLRQHSVIDLFCGVALALVLDYVADYVTVHARVWIQQEA</sequence>
<accession>A0A9D1CGJ4</accession>
<gene>
    <name evidence="3" type="ORF">IAD31_05770</name>
</gene>
<name>A0A9D1CGJ4_9FIRM</name>
<keyword evidence="1" id="KW-0812">Transmembrane</keyword>
<reference evidence="3" key="1">
    <citation type="submission" date="2020-10" db="EMBL/GenBank/DDBJ databases">
        <authorList>
            <person name="Gilroy R."/>
        </authorList>
    </citation>
    <scope>NUCLEOTIDE SEQUENCE</scope>
    <source>
        <strain evidence="3">ChiGjej2B2-12916</strain>
    </source>
</reference>
<feature type="domain" description="Phosphatidic acid phosphatase type 2/haloperoxidase" evidence="2">
    <location>
        <begin position="72"/>
        <end position="190"/>
    </location>
</feature>
<dbReference type="Proteomes" id="UP000886879">
    <property type="component" value="Unassembled WGS sequence"/>
</dbReference>
<dbReference type="AlphaFoldDB" id="A0A9D1CGJ4"/>
<proteinExistence type="predicted"/>
<evidence type="ECO:0000313" key="3">
    <source>
        <dbReference type="EMBL" id="HIQ61086.1"/>
    </source>
</evidence>
<reference evidence="3" key="2">
    <citation type="journal article" date="2021" name="PeerJ">
        <title>Extensive microbial diversity within the chicken gut microbiome revealed by metagenomics and culture.</title>
        <authorList>
            <person name="Gilroy R."/>
            <person name="Ravi A."/>
            <person name="Getino M."/>
            <person name="Pursley I."/>
            <person name="Horton D.L."/>
            <person name="Alikhan N.F."/>
            <person name="Baker D."/>
            <person name="Gharbi K."/>
            <person name="Hall N."/>
            <person name="Watson M."/>
            <person name="Adriaenssens E.M."/>
            <person name="Foster-Nyarko E."/>
            <person name="Jarju S."/>
            <person name="Secka A."/>
            <person name="Antonio M."/>
            <person name="Oren A."/>
            <person name="Chaudhuri R.R."/>
            <person name="La Ragione R."/>
            <person name="Hildebrand F."/>
            <person name="Pallen M.J."/>
        </authorList>
    </citation>
    <scope>NUCLEOTIDE SEQUENCE</scope>
    <source>
        <strain evidence="3">ChiGjej2B2-12916</strain>
    </source>
</reference>
<evidence type="ECO:0000259" key="2">
    <source>
        <dbReference type="Pfam" id="PF01569"/>
    </source>
</evidence>
<feature type="transmembrane region" description="Helical" evidence="1">
    <location>
        <begin position="66"/>
        <end position="88"/>
    </location>
</feature>
<comment type="caution">
    <text evidence="3">The sequence shown here is derived from an EMBL/GenBank/DDBJ whole genome shotgun (WGS) entry which is preliminary data.</text>
</comment>
<dbReference type="InterPro" id="IPR000326">
    <property type="entry name" value="PAP2/HPO"/>
</dbReference>
<organism evidence="3 4">
    <name type="scientific">Candidatus Enterenecus faecium</name>
    <dbReference type="NCBI Taxonomy" id="2840780"/>
    <lineage>
        <taxon>Bacteria</taxon>
        <taxon>Bacillati</taxon>
        <taxon>Bacillota</taxon>
        <taxon>Clostridia</taxon>
        <taxon>Eubacteriales</taxon>
        <taxon>Candidatus Enterenecus</taxon>
    </lineage>
</organism>
<keyword evidence="1" id="KW-1133">Transmembrane helix</keyword>
<dbReference type="EMBL" id="DVFO01000055">
    <property type="protein sequence ID" value="HIQ61086.1"/>
    <property type="molecule type" value="Genomic_DNA"/>
</dbReference>